<feature type="transmembrane region" description="Helical" evidence="6">
    <location>
        <begin position="267"/>
        <end position="288"/>
    </location>
</feature>
<evidence type="ECO:0000256" key="1">
    <source>
        <dbReference type="ARBA" id="ARBA00004651"/>
    </source>
</evidence>
<protein>
    <submittedName>
        <fullName evidence="8">MFS transporter</fullName>
    </submittedName>
</protein>
<proteinExistence type="predicted"/>
<keyword evidence="4 6" id="KW-1133">Transmembrane helix</keyword>
<reference evidence="8 9" key="1">
    <citation type="journal article" date="2016" name="Antonie Van Leeuwenhoek">
        <title>Dongia soli sp. nov., isolated from soil from Dokdo, Korea.</title>
        <authorList>
            <person name="Kim D.U."/>
            <person name="Lee H."/>
            <person name="Kim H."/>
            <person name="Kim S.G."/>
            <person name="Ka J.O."/>
        </authorList>
    </citation>
    <scope>NUCLEOTIDE SEQUENCE [LARGE SCALE GENOMIC DNA]</scope>
    <source>
        <strain evidence="8 9">D78</strain>
    </source>
</reference>
<feature type="transmembrane region" description="Helical" evidence="6">
    <location>
        <begin position="295"/>
        <end position="315"/>
    </location>
</feature>
<feature type="transmembrane region" description="Helical" evidence="6">
    <location>
        <begin position="71"/>
        <end position="90"/>
    </location>
</feature>
<dbReference type="PANTHER" id="PTHR43124">
    <property type="entry name" value="PURINE EFFLUX PUMP PBUE"/>
    <property type="match status" value="1"/>
</dbReference>
<dbReference type="Gene3D" id="1.20.1250.20">
    <property type="entry name" value="MFS general substrate transporter like domains"/>
    <property type="match status" value="2"/>
</dbReference>
<feature type="transmembrane region" description="Helical" evidence="6">
    <location>
        <begin position="102"/>
        <end position="128"/>
    </location>
</feature>
<gene>
    <name evidence="8" type="ORF">SMD27_03715</name>
</gene>
<evidence type="ECO:0000313" key="8">
    <source>
        <dbReference type="EMBL" id="MDY0881937.1"/>
    </source>
</evidence>
<dbReference type="PROSITE" id="PS50850">
    <property type="entry name" value="MFS"/>
    <property type="match status" value="1"/>
</dbReference>
<evidence type="ECO:0000313" key="9">
    <source>
        <dbReference type="Proteomes" id="UP001279642"/>
    </source>
</evidence>
<feature type="transmembrane region" description="Helical" evidence="6">
    <location>
        <begin position="159"/>
        <end position="182"/>
    </location>
</feature>
<evidence type="ECO:0000256" key="6">
    <source>
        <dbReference type="SAM" id="Phobius"/>
    </source>
</evidence>
<keyword evidence="2" id="KW-1003">Cell membrane</keyword>
<evidence type="ECO:0000259" key="7">
    <source>
        <dbReference type="PROSITE" id="PS50850"/>
    </source>
</evidence>
<keyword evidence="3 6" id="KW-0812">Transmembrane</keyword>
<feature type="domain" description="Major facilitator superfamily (MFS) profile" evidence="7">
    <location>
        <begin position="35"/>
        <end position="414"/>
    </location>
</feature>
<organism evidence="8 9">
    <name type="scientific">Dongia soli</name>
    <dbReference type="NCBI Taxonomy" id="600628"/>
    <lineage>
        <taxon>Bacteria</taxon>
        <taxon>Pseudomonadati</taxon>
        <taxon>Pseudomonadota</taxon>
        <taxon>Alphaproteobacteria</taxon>
        <taxon>Rhodospirillales</taxon>
        <taxon>Dongiaceae</taxon>
        <taxon>Dongia</taxon>
    </lineage>
</organism>
<evidence type="ECO:0000256" key="3">
    <source>
        <dbReference type="ARBA" id="ARBA00022692"/>
    </source>
</evidence>
<feature type="transmembrane region" description="Helical" evidence="6">
    <location>
        <begin position="390"/>
        <end position="410"/>
    </location>
</feature>
<evidence type="ECO:0000256" key="5">
    <source>
        <dbReference type="ARBA" id="ARBA00023136"/>
    </source>
</evidence>
<dbReference type="InterPro" id="IPR036259">
    <property type="entry name" value="MFS_trans_sf"/>
</dbReference>
<feature type="transmembrane region" description="Helical" evidence="6">
    <location>
        <begin position="321"/>
        <end position="347"/>
    </location>
</feature>
<dbReference type="Proteomes" id="UP001279642">
    <property type="component" value="Unassembled WGS sequence"/>
</dbReference>
<feature type="transmembrane region" description="Helical" evidence="6">
    <location>
        <begin position="33"/>
        <end position="51"/>
    </location>
</feature>
<dbReference type="CDD" id="cd06174">
    <property type="entry name" value="MFS"/>
    <property type="match status" value="1"/>
</dbReference>
<keyword evidence="9" id="KW-1185">Reference proteome</keyword>
<dbReference type="PANTHER" id="PTHR43124:SF3">
    <property type="entry name" value="CHLORAMPHENICOL EFFLUX PUMP RV0191"/>
    <property type="match status" value="1"/>
</dbReference>
<dbReference type="RefSeq" id="WP_320506979.1">
    <property type="nucleotide sequence ID" value="NZ_JAXCLW010000001.1"/>
</dbReference>
<accession>A0ABU5E6L0</accession>
<dbReference type="InterPro" id="IPR050189">
    <property type="entry name" value="MFS_Efflux_Transporters"/>
</dbReference>
<feature type="transmembrane region" description="Helical" evidence="6">
    <location>
        <begin position="228"/>
        <end position="247"/>
    </location>
</feature>
<dbReference type="Pfam" id="PF07690">
    <property type="entry name" value="MFS_1"/>
    <property type="match status" value="1"/>
</dbReference>
<comment type="caution">
    <text evidence="8">The sequence shown here is derived from an EMBL/GenBank/DDBJ whole genome shotgun (WGS) entry which is preliminary data.</text>
</comment>
<name>A0ABU5E6L0_9PROT</name>
<comment type="subcellular location">
    <subcellularLocation>
        <location evidence="1">Cell membrane</location>
        <topology evidence="1">Multi-pass membrane protein</topology>
    </subcellularLocation>
</comment>
<dbReference type="SUPFAM" id="SSF103473">
    <property type="entry name" value="MFS general substrate transporter"/>
    <property type="match status" value="1"/>
</dbReference>
<feature type="transmembrane region" description="Helical" evidence="6">
    <location>
        <begin position="134"/>
        <end position="152"/>
    </location>
</feature>
<feature type="transmembrane region" description="Helical" evidence="6">
    <location>
        <begin position="359"/>
        <end position="378"/>
    </location>
</feature>
<feature type="transmembrane region" description="Helical" evidence="6">
    <location>
        <begin position="188"/>
        <end position="207"/>
    </location>
</feature>
<evidence type="ECO:0000256" key="2">
    <source>
        <dbReference type="ARBA" id="ARBA00022475"/>
    </source>
</evidence>
<dbReference type="InterPro" id="IPR011701">
    <property type="entry name" value="MFS"/>
</dbReference>
<sequence length="419" mass="45067">MPLHSRYSTPRPTATASLVPAHQLGEDRRRTDWGQVVFGLSLSCFVAFQQFKLPPLLPRLLAEFNYSPTMAGSFMSIYALVGLVASMPMGRWLRRHGYRPGLMIGLAAAALGLLLALGFAHFAGAMLLARGLEGLTYAIFAIAGPVIATEAAKIRDLPLVTGLLAGWIPIGQIAAGLLALAWPDWRTIWLLALALTLALTVPSWRYRNHRPVNRSADGATKPQPGAKAANLSAAAIFLLWSGQYFAFMTWLTQFLIERHHLDPHRAVVIYLIPVVVLLAFNVITGWALGRGLRVAPALLICLLLQAGVWASISVLDGLPGLIALIVYGICAGVTPTCLFHLPHLIAASEGAATRAGPEAFGTLMAGRNIGVFVGPLVLPQMLAYFGDWDLAADFIAVATLLAGAIVLLLGRHLRRPQQH</sequence>
<dbReference type="EMBL" id="JAXCLW010000001">
    <property type="protein sequence ID" value="MDY0881937.1"/>
    <property type="molecule type" value="Genomic_DNA"/>
</dbReference>
<keyword evidence="5 6" id="KW-0472">Membrane</keyword>
<dbReference type="InterPro" id="IPR020846">
    <property type="entry name" value="MFS_dom"/>
</dbReference>
<evidence type="ECO:0000256" key="4">
    <source>
        <dbReference type="ARBA" id="ARBA00022989"/>
    </source>
</evidence>